<comment type="caution">
    <text evidence="8">The sequence shown here is derived from an EMBL/GenBank/DDBJ whole genome shotgun (WGS) entry which is preliminary data.</text>
</comment>
<dbReference type="PANTHER" id="PTHR32347:SF23">
    <property type="entry name" value="BLL5650 PROTEIN"/>
    <property type="match status" value="1"/>
</dbReference>
<protein>
    <submittedName>
        <fullName evidence="8">Uncharacterized protein</fullName>
    </submittedName>
</protein>
<dbReference type="InterPro" id="IPR058792">
    <property type="entry name" value="Beta-barrel_RND_2"/>
</dbReference>
<dbReference type="STRING" id="1798338.A3J56_02490"/>
<dbReference type="Pfam" id="PF25954">
    <property type="entry name" value="Beta-barrel_RND_2"/>
    <property type="match status" value="1"/>
</dbReference>
<evidence type="ECO:0000256" key="5">
    <source>
        <dbReference type="SAM" id="Phobius"/>
    </source>
</evidence>
<organism evidence="8 9">
    <name type="scientific">Candidatus Giovannonibacteria bacterium RIFCSPHIGHO2_02_FULL_46_20</name>
    <dbReference type="NCBI Taxonomy" id="1798338"/>
    <lineage>
        <taxon>Bacteria</taxon>
        <taxon>Candidatus Giovannoniibacteriota</taxon>
    </lineage>
</organism>
<feature type="domain" description="CusB-like beta-barrel" evidence="6">
    <location>
        <begin position="395"/>
        <end position="470"/>
    </location>
</feature>
<evidence type="ECO:0000259" key="6">
    <source>
        <dbReference type="Pfam" id="PF25954"/>
    </source>
</evidence>
<name>A0A1F5WFN7_9BACT</name>
<keyword evidence="5" id="KW-1133">Transmembrane helix</keyword>
<keyword evidence="5" id="KW-0472">Membrane</keyword>
<evidence type="ECO:0000256" key="3">
    <source>
        <dbReference type="ARBA" id="ARBA00023054"/>
    </source>
</evidence>
<dbReference type="SUPFAM" id="SSF111369">
    <property type="entry name" value="HlyD-like secretion proteins"/>
    <property type="match status" value="2"/>
</dbReference>
<keyword evidence="3 4" id="KW-0175">Coiled coil</keyword>
<accession>A0A1F5WFN7</accession>
<evidence type="ECO:0000313" key="9">
    <source>
        <dbReference type="Proteomes" id="UP000178406"/>
    </source>
</evidence>
<dbReference type="Pfam" id="PF25967">
    <property type="entry name" value="RND-MFP_C"/>
    <property type="match status" value="1"/>
</dbReference>
<dbReference type="Gene3D" id="2.40.420.20">
    <property type="match status" value="1"/>
</dbReference>
<dbReference type="GO" id="GO:0030313">
    <property type="term" value="C:cell envelope"/>
    <property type="evidence" value="ECO:0007669"/>
    <property type="project" value="UniProtKB-SubCell"/>
</dbReference>
<evidence type="ECO:0000256" key="1">
    <source>
        <dbReference type="ARBA" id="ARBA00004196"/>
    </source>
</evidence>
<dbReference type="InterPro" id="IPR058627">
    <property type="entry name" value="MdtA-like_C"/>
</dbReference>
<keyword evidence="5" id="KW-0812">Transmembrane</keyword>
<comment type="subcellular location">
    <subcellularLocation>
        <location evidence="1">Cell envelope</location>
    </subcellularLocation>
</comment>
<comment type="similarity">
    <text evidence="2">Belongs to the membrane fusion protein (MFP) (TC 8.A.1) family.</text>
</comment>
<evidence type="ECO:0000313" key="8">
    <source>
        <dbReference type="EMBL" id="OGF74435.1"/>
    </source>
</evidence>
<feature type="transmembrane region" description="Helical" evidence="5">
    <location>
        <begin position="13"/>
        <end position="32"/>
    </location>
</feature>
<dbReference type="GO" id="GO:0022857">
    <property type="term" value="F:transmembrane transporter activity"/>
    <property type="evidence" value="ECO:0007669"/>
    <property type="project" value="InterPro"/>
</dbReference>
<dbReference type="Gene3D" id="2.40.30.170">
    <property type="match status" value="1"/>
</dbReference>
<dbReference type="Gene3D" id="2.40.50.100">
    <property type="match status" value="1"/>
</dbReference>
<dbReference type="NCBIfam" id="TIGR01730">
    <property type="entry name" value="RND_mfp"/>
    <property type="match status" value="1"/>
</dbReference>
<feature type="domain" description="Multidrug resistance protein MdtA-like C-terminal permuted SH3" evidence="7">
    <location>
        <begin position="475"/>
        <end position="530"/>
    </location>
</feature>
<dbReference type="EMBL" id="MFHQ01000020">
    <property type="protein sequence ID" value="OGF74435.1"/>
    <property type="molecule type" value="Genomic_DNA"/>
</dbReference>
<evidence type="ECO:0000259" key="7">
    <source>
        <dbReference type="Pfam" id="PF25967"/>
    </source>
</evidence>
<dbReference type="InterPro" id="IPR006143">
    <property type="entry name" value="RND_pump_MFP"/>
</dbReference>
<evidence type="ECO:0000256" key="4">
    <source>
        <dbReference type="SAM" id="Coils"/>
    </source>
</evidence>
<dbReference type="PANTHER" id="PTHR32347">
    <property type="entry name" value="EFFLUX SYSTEM COMPONENT YKNX-RELATED"/>
    <property type="match status" value="1"/>
</dbReference>
<reference evidence="8 9" key="1">
    <citation type="journal article" date="2016" name="Nat. Commun.">
        <title>Thousands of microbial genomes shed light on interconnected biogeochemical processes in an aquifer system.</title>
        <authorList>
            <person name="Anantharaman K."/>
            <person name="Brown C.T."/>
            <person name="Hug L.A."/>
            <person name="Sharon I."/>
            <person name="Castelle C.J."/>
            <person name="Probst A.J."/>
            <person name="Thomas B.C."/>
            <person name="Singh A."/>
            <person name="Wilkins M.J."/>
            <person name="Karaoz U."/>
            <person name="Brodie E.L."/>
            <person name="Williams K.H."/>
            <person name="Hubbard S.S."/>
            <person name="Banfield J.F."/>
        </authorList>
    </citation>
    <scope>NUCLEOTIDE SEQUENCE [LARGE SCALE GENOMIC DNA]</scope>
</reference>
<dbReference type="InterPro" id="IPR050465">
    <property type="entry name" value="UPF0194_transport"/>
</dbReference>
<dbReference type="GO" id="GO:0016020">
    <property type="term" value="C:membrane"/>
    <property type="evidence" value="ECO:0007669"/>
    <property type="project" value="InterPro"/>
</dbReference>
<evidence type="ECO:0000256" key="2">
    <source>
        <dbReference type="ARBA" id="ARBA00009477"/>
    </source>
</evidence>
<proteinExistence type="inferred from homology"/>
<dbReference type="Proteomes" id="UP000178406">
    <property type="component" value="Unassembled WGS sequence"/>
</dbReference>
<dbReference type="AlphaFoldDB" id="A0A1F5WFN7"/>
<feature type="coiled-coil region" evidence="4">
    <location>
        <begin position="138"/>
        <end position="165"/>
    </location>
</feature>
<sequence>MIPLSFLNAKVKIIIFCSIIVGSGILLGYRVFFRDEPGAREVVTVRRGSVVQEVHVTGKMKASEAVDLAFERSGKIARVDARVGDRVVKGSVLMVLDQTELQTQYEEALASTAVERARLAELRAGTRSEEIVVAETAVANAKIAVVNARQALEDAKQNLVDKLRDTYTKSDDAVRNKADQLFYNPQTNSPQLSFSLTDSQLKTDIEWRRLLLESLLKKWQQSENPLTTASDLAAYFGEAKNNLEAVKVFLNSVALAANNPTNKPSNISQTIWDGWRADVATARTNINTAISNLSSADENVKTKDASVATAEGNLQKSQNELALKKGGATPEAVAAQEARIAQADAKTKTIVAQIEKTVLRSPIAGVVTKAEGSAGEIVQSGALLVSVLSEQLFEIEANVPESDIGLVQRANKAHVSFDAFSGSVFIGAVALIDPAETVIDGVVNFTINVLLDYPDARFKSGLTADIDIETARRDDVLVIPQAALAEEDDGEFVYKATNGGVVSVPIKIGMRGTDGLVEVAEGLSEGDSIIAVSRMYDDGR</sequence>
<gene>
    <name evidence="8" type="ORF">A3J56_02490</name>
</gene>